<dbReference type="Pfam" id="PF02278">
    <property type="entry name" value="Lyase_8"/>
    <property type="match status" value="1"/>
</dbReference>
<evidence type="ECO:0000256" key="2">
    <source>
        <dbReference type="ARBA" id="ARBA00006699"/>
    </source>
</evidence>
<dbReference type="Gene3D" id="1.50.10.100">
    <property type="entry name" value="Chondroitin AC/alginate lyase"/>
    <property type="match status" value="1"/>
</dbReference>
<dbReference type="PANTHER" id="PTHR38481:SF1">
    <property type="entry name" value="HYALURONATE LYASE"/>
    <property type="match status" value="1"/>
</dbReference>
<accession>A0ABV5FCP4</accession>
<sequence length="1083" mass="120346">MNTSKITIFIILCILFSVGIEAQEVLFSNYFDIAIHKPAGEKVIGKVNLKRNKDVESTPIPISYQFYIESSTTDIFEIETEFDNRGRIFGVLKIATGKNSGNAQDYNLTITLKDGAVVKATTSIVVHVVEKTLWAQLKDYYTPITISESRLYGRTKFSESKLASTITALENNNGRFSGFMFYTNHPSTFSSGALEKEYQAVSELIGGLGYAYAKSSTYGLPSGNTVNMERLKRVIYKALLQYMNNVPIYGNDLQVGGIPIGTELGDGISKMNGPGYLSHSFLTHQWRAIDALGAPLLHVWPELLKEVEANDAEAQQVFNAVMRFHQLFFSIVPSLRVMDDDNGKWKNISNLNYSEGAWADANLGHRMRTLMTMPILWADYNRPMTYVPYWYDDYYNNTPLQGKTFAHNWSPNGVVADLKHWFGRMATPTQFFSQAGFHPDGTVTHHKSDDASDVAMVAYGFEWMTSNTDAAKYYKNTPFKMHDKSLQFVSDRIDYSYRRMIYKNALDFLITGRSFFSDLSQFGSKDIKNAINDLIDAKGSTSVISNETDLLSLRSNLISGTHTHTETTSFWNADYLVHRNEDGANNYYFSVKNKSVRTSGAEDFDKIRKSWHAGSGPFLLRVTGNEYNQKVLRNFDWHVVPGVTEEWRTDAMPTGRASAALPGGNVFSGILADGTYGMSGYHHKPIDTYTSAEALKSYHLFGKYGTAIGTGIKRKSGSSGTKQIVTTIDQSEQLGTITYHINGTTKTISDGSSVDLVESLSGPTWIHHNNKGYLVFPKPNQNLLIKTGSHIHITATDLGLSKSINYILALDHGVNPASGTKDGYNYVMVANAALADMPNLLSNYITHVKSYISDGKYHAITDDVEQLKQASFYQAGRINLDMGEFIEVDKPALIMIKETPNDIRLTVVDPLHDLNTSEITIKLSGALKPHTYTYNLAGIAPFAGESVVVTSNGTTESTIVIALPSTGDGALYGYQEQMYAGSPIVLTLEKNTLSVNTPEYSKNTLVNVYPVPITNYSVVETKDKSTILKIEIYNVLGQQISVQSYDGTSFKVRLPITENMITEHHVLVMQVTTSKGIKTVKLI</sequence>
<dbReference type="PANTHER" id="PTHR38481">
    <property type="entry name" value="HYALURONATE LYASE"/>
    <property type="match status" value="1"/>
</dbReference>
<comment type="cofactor">
    <cofactor evidence="1">
        <name>Ca(2+)</name>
        <dbReference type="ChEBI" id="CHEBI:29108"/>
    </cofactor>
</comment>
<feature type="domain" description="Polysaccharide lyase 8 N-terminal alpha-helical" evidence="9">
    <location>
        <begin position="427"/>
        <end position="515"/>
    </location>
</feature>
<evidence type="ECO:0000259" key="7">
    <source>
        <dbReference type="Pfam" id="PF02278"/>
    </source>
</evidence>
<keyword evidence="4" id="KW-0732">Signal</keyword>
<comment type="caution">
    <text evidence="10">The sequence shown here is derived from an EMBL/GenBank/DDBJ whole genome shotgun (WGS) entry which is preliminary data.</text>
</comment>
<keyword evidence="5" id="KW-0106">Calcium</keyword>
<name>A0ABV5FCP4_9FLAO</name>
<comment type="similarity">
    <text evidence="2">Belongs to the polysaccharide lyase 8 family.</text>
</comment>
<dbReference type="RefSeq" id="WP_379861079.1">
    <property type="nucleotide sequence ID" value="NZ_JBHMFC010000034.1"/>
</dbReference>
<dbReference type="InterPro" id="IPR038970">
    <property type="entry name" value="Lyase_8"/>
</dbReference>
<evidence type="ECO:0000256" key="4">
    <source>
        <dbReference type="ARBA" id="ARBA00022729"/>
    </source>
</evidence>
<gene>
    <name evidence="10" type="ORF">ACFFU9_08980</name>
</gene>
<evidence type="ECO:0000259" key="8">
    <source>
        <dbReference type="Pfam" id="PF02884"/>
    </source>
</evidence>
<evidence type="ECO:0000313" key="10">
    <source>
        <dbReference type="EMBL" id="MFB9056873.1"/>
    </source>
</evidence>
<evidence type="ECO:0000256" key="3">
    <source>
        <dbReference type="ARBA" id="ARBA00011245"/>
    </source>
</evidence>
<evidence type="ECO:0000313" key="11">
    <source>
        <dbReference type="Proteomes" id="UP001589585"/>
    </source>
</evidence>
<reference evidence="10 11" key="1">
    <citation type="submission" date="2024-09" db="EMBL/GenBank/DDBJ databases">
        <authorList>
            <person name="Sun Q."/>
            <person name="Mori K."/>
        </authorList>
    </citation>
    <scope>NUCLEOTIDE SEQUENCE [LARGE SCALE GENOMIC DNA]</scope>
    <source>
        <strain evidence="10 11">CECT 8622</strain>
    </source>
</reference>
<dbReference type="InterPro" id="IPR003159">
    <property type="entry name" value="Lyase_8_central_dom"/>
</dbReference>
<dbReference type="InterPro" id="IPR008929">
    <property type="entry name" value="Chondroitin_lyas"/>
</dbReference>
<dbReference type="Gene3D" id="2.70.98.10">
    <property type="match status" value="1"/>
</dbReference>
<dbReference type="SUPFAM" id="SSF48230">
    <property type="entry name" value="Chondroitin AC/alginate lyase"/>
    <property type="match status" value="1"/>
</dbReference>
<evidence type="ECO:0000259" key="9">
    <source>
        <dbReference type="Pfam" id="PF08124"/>
    </source>
</evidence>
<dbReference type="Pfam" id="PF02884">
    <property type="entry name" value="Lyase_8_C"/>
    <property type="match status" value="1"/>
</dbReference>
<dbReference type="InterPro" id="IPR012970">
    <property type="entry name" value="Lyase_8_alpha_N"/>
</dbReference>
<dbReference type="InterPro" id="IPR011013">
    <property type="entry name" value="Gal_mutarotase_sf_dom"/>
</dbReference>
<organism evidence="10 11">
    <name type="scientific">Mariniflexile ostreae</name>
    <dbReference type="NCBI Taxonomy" id="1520892"/>
    <lineage>
        <taxon>Bacteria</taxon>
        <taxon>Pseudomonadati</taxon>
        <taxon>Bacteroidota</taxon>
        <taxon>Flavobacteriia</taxon>
        <taxon>Flavobacteriales</taxon>
        <taxon>Flavobacteriaceae</taxon>
        <taxon>Mariniflexile</taxon>
    </lineage>
</organism>
<dbReference type="SUPFAM" id="SSF74650">
    <property type="entry name" value="Galactose mutarotase-like"/>
    <property type="match status" value="1"/>
</dbReference>
<dbReference type="EMBL" id="JBHMFC010000034">
    <property type="protein sequence ID" value="MFB9056873.1"/>
    <property type="molecule type" value="Genomic_DNA"/>
</dbReference>
<proteinExistence type="inferred from homology"/>
<dbReference type="InterPro" id="IPR004103">
    <property type="entry name" value="Lyase_8_C"/>
</dbReference>
<dbReference type="InterPro" id="IPR011071">
    <property type="entry name" value="Lyase_8-like_C"/>
</dbReference>
<keyword evidence="6 10" id="KW-0456">Lyase</keyword>
<dbReference type="Proteomes" id="UP001589585">
    <property type="component" value="Unassembled WGS sequence"/>
</dbReference>
<feature type="domain" description="Polysaccharide lyase family 8 central" evidence="7">
    <location>
        <begin position="569"/>
        <end position="832"/>
    </location>
</feature>
<evidence type="ECO:0000256" key="5">
    <source>
        <dbReference type="ARBA" id="ARBA00022837"/>
    </source>
</evidence>
<dbReference type="Pfam" id="PF08124">
    <property type="entry name" value="Lyase_8_N"/>
    <property type="match status" value="1"/>
</dbReference>
<evidence type="ECO:0000256" key="1">
    <source>
        <dbReference type="ARBA" id="ARBA00001913"/>
    </source>
</evidence>
<dbReference type="SUPFAM" id="SSF49863">
    <property type="entry name" value="Hyaluronate lyase-like, C-terminal domain"/>
    <property type="match status" value="1"/>
</dbReference>
<keyword evidence="11" id="KW-1185">Reference proteome</keyword>
<feature type="domain" description="Polysaccharide lyase family 8 C-terminal" evidence="8">
    <location>
        <begin position="856"/>
        <end position="916"/>
    </location>
</feature>
<dbReference type="GO" id="GO:0016829">
    <property type="term" value="F:lyase activity"/>
    <property type="evidence" value="ECO:0007669"/>
    <property type="project" value="UniProtKB-KW"/>
</dbReference>
<dbReference type="Gene3D" id="2.60.220.10">
    <property type="entry name" value="Polysaccharide lyase family 8-like, C-terminal"/>
    <property type="match status" value="1"/>
</dbReference>
<dbReference type="InterPro" id="IPR014718">
    <property type="entry name" value="GH-type_carb-bd"/>
</dbReference>
<protein>
    <submittedName>
        <fullName evidence="10">Polysaccharide lyase beta-sandwich domain-containing protein</fullName>
    </submittedName>
</protein>
<evidence type="ECO:0000256" key="6">
    <source>
        <dbReference type="ARBA" id="ARBA00023239"/>
    </source>
</evidence>
<comment type="subunit">
    <text evidence="3">Monomer.</text>
</comment>